<feature type="transmembrane region" description="Helical" evidence="7">
    <location>
        <begin position="242"/>
        <end position="266"/>
    </location>
</feature>
<keyword evidence="4 7" id="KW-0812">Transmembrane</keyword>
<keyword evidence="9" id="KW-1185">Reference proteome</keyword>
<evidence type="ECO:0000256" key="1">
    <source>
        <dbReference type="ARBA" id="ARBA00004141"/>
    </source>
</evidence>
<evidence type="ECO:0000256" key="6">
    <source>
        <dbReference type="ARBA" id="ARBA00023136"/>
    </source>
</evidence>
<feature type="transmembrane region" description="Helical" evidence="7">
    <location>
        <begin position="78"/>
        <end position="96"/>
    </location>
</feature>
<evidence type="ECO:0000256" key="5">
    <source>
        <dbReference type="ARBA" id="ARBA00022989"/>
    </source>
</evidence>
<feature type="transmembrane region" description="Helical" evidence="7">
    <location>
        <begin position="49"/>
        <end position="71"/>
    </location>
</feature>
<dbReference type="PROSITE" id="PS01271">
    <property type="entry name" value="NA_SULFATE"/>
    <property type="match status" value="1"/>
</dbReference>
<accession>A0AA39IRW7</accession>
<comment type="caution">
    <text evidence="8">The sequence shown here is derived from an EMBL/GenBank/DDBJ whole genome shotgun (WGS) entry which is preliminary data.</text>
</comment>
<feature type="transmembrane region" description="Helical" evidence="7">
    <location>
        <begin position="348"/>
        <end position="366"/>
    </location>
</feature>
<evidence type="ECO:0000256" key="4">
    <source>
        <dbReference type="ARBA" id="ARBA00022692"/>
    </source>
</evidence>
<evidence type="ECO:0000313" key="8">
    <source>
        <dbReference type="EMBL" id="KAK0428621.1"/>
    </source>
</evidence>
<feature type="transmembrane region" description="Helical" evidence="7">
    <location>
        <begin position="304"/>
        <end position="328"/>
    </location>
</feature>
<name>A0AA39IRW7_9BILA</name>
<dbReference type="InterPro" id="IPR031312">
    <property type="entry name" value="Na/sul_symport_CS"/>
</dbReference>
<proteinExistence type="inferred from homology"/>
<feature type="transmembrane region" description="Helical" evidence="7">
    <location>
        <begin position="521"/>
        <end position="546"/>
    </location>
</feature>
<dbReference type="Proteomes" id="UP001175271">
    <property type="component" value="Unassembled WGS sequence"/>
</dbReference>
<comment type="subcellular location">
    <subcellularLocation>
        <location evidence="1">Membrane</location>
        <topology evidence="1">Multi-pass membrane protein</topology>
    </subcellularLocation>
</comment>
<evidence type="ECO:0000256" key="3">
    <source>
        <dbReference type="ARBA" id="ARBA00022448"/>
    </source>
</evidence>
<gene>
    <name evidence="8" type="ORF">QR680_010911</name>
</gene>
<comment type="similarity">
    <text evidence="2">Belongs to the SLC13A/DASS transporter (TC 2.A.47) family. NADC subfamily.</text>
</comment>
<evidence type="ECO:0000313" key="9">
    <source>
        <dbReference type="Proteomes" id="UP001175271"/>
    </source>
</evidence>
<dbReference type="GO" id="GO:0015141">
    <property type="term" value="F:succinate transmembrane transporter activity"/>
    <property type="evidence" value="ECO:0007669"/>
    <property type="project" value="TreeGrafter"/>
</dbReference>
<feature type="transmembrane region" description="Helical" evidence="7">
    <location>
        <begin position="116"/>
        <end position="135"/>
    </location>
</feature>
<reference evidence="8" key="1">
    <citation type="submission" date="2023-06" db="EMBL/GenBank/DDBJ databases">
        <title>Genomic analysis of the entomopathogenic nematode Steinernema hermaphroditum.</title>
        <authorList>
            <person name="Schwarz E.M."/>
            <person name="Heppert J.K."/>
            <person name="Baniya A."/>
            <person name="Schwartz H.T."/>
            <person name="Tan C.-H."/>
            <person name="Antoshechkin I."/>
            <person name="Sternberg P.W."/>
            <person name="Goodrich-Blair H."/>
            <person name="Dillman A.R."/>
        </authorList>
    </citation>
    <scope>NUCLEOTIDE SEQUENCE</scope>
    <source>
        <strain evidence="8">PS9179</strain>
        <tissue evidence="8">Whole animal</tissue>
    </source>
</reference>
<protein>
    <submittedName>
        <fullName evidence="8">Uncharacterized protein</fullName>
    </submittedName>
</protein>
<keyword evidence="6 7" id="KW-0472">Membrane</keyword>
<dbReference type="PANTHER" id="PTHR10283">
    <property type="entry name" value="SOLUTE CARRIER FAMILY 13 MEMBER"/>
    <property type="match status" value="1"/>
</dbReference>
<dbReference type="Pfam" id="PF00939">
    <property type="entry name" value="Na_sulph_symp"/>
    <property type="match status" value="1"/>
</dbReference>
<sequence>MLTWIRTFFPTICIFAVPIALSPILFLGSKESSCVFCIAMLTCYWLTEVVPLSITSLLPMLLFPVLGIMSAKDTAQQYLKDTSMLLIITLIGAIAVEECQLHRRIALNVLARTGGRFHWTLLAFAGATAFVSFWLSDTASTALMLPIAIAALEAMELGEEEHGLKCFDSQTDVTDIHFEYPEDRATHIRSLSRRNQGIWKCLVLVCSHASLIGGTAIITSTAPNLIFKDVIESRYHEHGVKITYMTWMAFAFPPLVGYLLASWVVLQISFLGPRSILAIFCRPSAEEAEKTAKMQKAIRKLWKALGPMTFAEKSVLSLYAVMIFAWMFRDPGFMPGWSSLLDPERRTLISDSCVGILVVFAFFSWPRERPDILCWRTDSSKPPTSRKALLTWDSVHRKLPWSVVFLIGAGFAISQGVQKSGLSRAMTCVVIDTLRGSTPAEMQTLLTTAITFFTETMSNGATASIFIPIALNIAETLRLHPFYLAIPAAIAPSFAFMLPMATPPNAIVYETGTLRMWEMAMTGVFLNFLCIGVTVLNMNTWAYWFFDMGQFPEGIQLGNGTDTC</sequence>
<feature type="transmembrane region" description="Helical" evidence="7">
    <location>
        <begin position="198"/>
        <end position="222"/>
    </location>
</feature>
<keyword evidence="5 7" id="KW-1133">Transmembrane helix</keyword>
<dbReference type="GO" id="GO:0015137">
    <property type="term" value="F:citrate transmembrane transporter activity"/>
    <property type="evidence" value="ECO:0007669"/>
    <property type="project" value="TreeGrafter"/>
</dbReference>
<organism evidence="8 9">
    <name type="scientific">Steinernema hermaphroditum</name>
    <dbReference type="NCBI Taxonomy" id="289476"/>
    <lineage>
        <taxon>Eukaryota</taxon>
        <taxon>Metazoa</taxon>
        <taxon>Ecdysozoa</taxon>
        <taxon>Nematoda</taxon>
        <taxon>Chromadorea</taxon>
        <taxon>Rhabditida</taxon>
        <taxon>Tylenchina</taxon>
        <taxon>Panagrolaimomorpha</taxon>
        <taxon>Strongyloidoidea</taxon>
        <taxon>Steinernematidae</taxon>
        <taxon>Steinernema</taxon>
    </lineage>
</organism>
<dbReference type="PANTHER" id="PTHR10283:SF84">
    <property type="entry name" value="SODIUM-DEPENDENT HIGH-AFFINITY DICARBOXYLATE TRANSPORTER 2"/>
    <property type="match status" value="1"/>
</dbReference>
<keyword evidence="3" id="KW-0813">Transport</keyword>
<dbReference type="AlphaFoldDB" id="A0AA39IRW7"/>
<dbReference type="GO" id="GO:0005886">
    <property type="term" value="C:plasma membrane"/>
    <property type="evidence" value="ECO:0007669"/>
    <property type="project" value="TreeGrafter"/>
</dbReference>
<evidence type="ECO:0000256" key="7">
    <source>
        <dbReference type="SAM" id="Phobius"/>
    </source>
</evidence>
<dbReference type="InterPro" id="IPR001898">
    <property type="entry name" value="SLC13A/DASS"/>
</dbReference>
<evidence type="ECO:0000256" key="2">
    <source>
        <dbReference type="ARBA" id="ARBA00006772"/>
    </source>
</evidence>
<feature type="transmembrane region" description="Helical" evidence="7">
    <location>
        <begin position="482"/>
        <end position="501"/>
    </location>
</feature>
<feature type="transmembrane region" description="Helical" evidence="7">
    <location>
        <begin position="7"/>
        <end position="29"/>
    </location>
</feature>
<dbReference type="EMBL" id="JAUCMV010000001">
    <property type="protein sequence ID" value="KAK0428621.1"/>
    <property type="molecule type" value="Genomic_DNA"/>
</dbReference>